<feature type="chain" id="PRO_5031345953" description="NFACT RNA-binding domain-containing protein" evidence="3">
    <location>
        <begin position="25"/>
        <end position="365"/>
    </location>
</feature>
<dbReference type="GO" id="GO:0043023">
    <property type="term" value="F:ribosomal large subunit binding"/>
    <property type="evidence" value="ECO:0007669"/>
    <property type="project" value="TreeGrafter"/>
</dbReference>
<dbReference type="PANTHER" id="PTHR15239:SF6">
    <property type="entry name" value="RIBOSOME QUALITY CONTROL COMPLEX SUBUNIT NEMF"/>
    <property type="match status" value="1"/>
</dbReference>
<accession>A0A7S1DLB8</accession>
<feature type="region of interest" description="Disordered" evidence="2">
    <location>
        <begin position="216"/>
        <end position="238"/>
    </location>
</feature>
<evidence type="ECO:0000256" key="1">
    <source>
        <dbReference type="SAM" id="Coils"/>
    </source>
</evidence>
<keyword evidence="1" id="KW-0175">Coiled coil</keyword>
<sequence>MVNSRVLLSCSCILFTSCFRCARAVHATAFQPPTHAHLLQGHSAAARSNRLLLAARPLGRPGQWPPRGDTFAVGPNSFGRRMTIVTAQDVDGMSMEESEEDQEVPQFDVKGLKKEIQRQVLRQFKKVGKAEERVRKTEARIKVLEEEKAIESKDEQVQEWQKLLLELPDLEGAAAEAVQRMTDLNELEEAAKGIKGVGSPGYEGVALAALRLDIGDKAPERPPRGAPKPKGKQPAPRKPYFIYTAEDGTEIWVGRGSRDNDELSIKLRHPSDWWMHVSGHPGSHVVIKCQDDEPPKEAMLDAAVLALEFSKGGHSSPVSVTRARNVSKRSGAPAGQVQLNGEVTTIRTNTRTEASRLERLLKTKK</sequence>
<feature type="region of interest" description="Disordered" evidence="2">
    <location>
        <begin position="314"/>
        <end position="336"/>
    </location>
</feature>
<dbReference type="PROSITE" id="PS51257">
    <property type="entry name" value="PROKAR_LIPOPROTEIN"/>
    <property type="match status" value="1"/>
</dbReference>
<dbReference type="AlphaFoldDB" id="A0A7S1DLB8"/>
<organism evidence="5">
    <name type="scientific">Hemiselmis andersenii</name>
    <name type="common">Cryptophyte alga</name>
    <dbReference type="NCBI Taxonomy" id="464988"/>
    <lineage>
        <taxon>Eukaryota</taxon>
        <taxon>Cryptophyceae</taxon>
        <taxon>Cryptomonadales</taxon>
        <taxon>Hemiselmidaceae</taxon>
        <taxon>Hemiselmis</taxon>
    </lineage>
</organism>
<name>A0A7S1DLB8_HEMAN</name>
<evidence type="ECO:0000313" key="5">
    <source>
        <dbReference type="EMBL" id="CAD8951476.1"/>
    </source>
</evidence>
<evidence type="ECO:0000259" key="4">
    <source>
        <dbReference type="Pfam" id="PF05670"/>
    </source>
</evidence>
<dbReference type="Pfam" id="PF05670">
    <property type="entry name" value="NFACT-R_1"/>
    <property type="match status" value="1"/>
</dbReference>
<proteinExistence type="predicted"/>
<dbReference type="InterPro" id="IPR008532">
    <property type="entry name" value="NFACT_RNA-bd"/>
</dbReference>
<dbReference type="InterPro" id="IPR051608">
    <property type="entry name" value="RQC_Subunit_NEMF"/>
</dbReference>
<feature type="coiled-coil region" evidence="1">
    <location>
        <begin position="127"/>
        <end position="163"/>
    </location>
</feature>
<reference evidence="5" key="1">
    <citation type="submission" date="2021-01" db="EMBL/GenBank/DDBJ databases">
        <authorList>
            <person name="Corre E."/>
            <person name="Pelletier E."/>
            <person name="Niang G."/>
            <person name="Scheremetjew M."/>
            <person name="Finn R."/>
            <person name="Kale V."/>
            <person name="Holt S."/>
            <person name="Cochrane G."/>
            <person name="Meng A."/>
            <person name="Brown T."/>
            <person name="Cohen L."/>
        </authorList>
    </citation>
    <scope>NUCLEOTIDE SEQUENCE</scope>
    <source>
        <strain evidence="5">CCMP644</strain>
    </source>
</reference>
<dbReference type="EMBL" id="HBFX01010140">
    <property type="protein sequence ID" value="CAD8951476.1"/>
    <property type="molecule type" value="Transcribed_RNA"/>
</dbReference>
<dbReference type="PANTHER" id="PTHR15239">
    <property type="entry name" value="NUCLEAR EXPORT MEDIATOR FACTOR NEMF"/>
    <property type="match status" value="1"/>
</dbReference>
<keyword evidence="3" id="KW-0732">Signal</keyword>
<evidence type="ECO:0000256" key="3">
    <source>
        <dbReference type="SAM" id="SignalP"/>
    </source>
</evidence>
<dbReference type="GO" id="GO:0072344">
    <property type="term" value="P:rescue of stalled ribosome"/>
    <property type="evidence" value="ECO:0007669"/>
    <property type="project" value="TreeGrafter"/>
</dbReference>
<dbReference type="GO" id="GO:0000049">
    <property type="term" value="F:tRNA binding"/>
    <property type="evidence" value="ECO:0007669"/>
    <property type="project" value="TreeGrafter"/>
</dbReference>
<protein>
    <recommendedName>
        <fullName evidence="4">NFACT RNA-binding domain-containing protein</fullName>
    </recommendedName>
</protein>
<feature type="signal peptide" evidence="3">
    <location>
        <begin position="1"/>
        <end position="24"/>
    </location>
</feature>
<evidence type="ECO:0000256" key="2">
    <source>
        <dbReference type="SAM" id="MobiDB-lite"/>
    </source>
</evidence>
<dbReference type="GO" id="GO:1990112">
    <property type="term" value="C:RQC complex"/>
    <property type="evidence" value="ECO:0007669"/>
    <property type="project" value="TreeGrafter"/>
</dbReference>
<feature type="domain" description="NFACT RNA-binding" evidence="4">
    <location>
        <begin position="241"/>
        <end position="339"/>
    </location>
</feature>
<gene>
    <name evidence="5" type="ORF">HAND00432_LOCUS6011</name>
</gene>